<feature type="transmembrane region" description="Helical" evidence="7">
    <location>
        <begin position="233"/>
        <end position="254"/>
    </location>
</feature>
<proteinExistence type="inferred from homology"/>
<keyword evidence="11" id="KW-1185">Reference proteome</keyword>
<feature type="transmembrane region" description="Helical" evidence="7">
    <location>
        <begin position="327"/>
        <end position="347"/>
    </location>
</feature>
<keyword evidence="6 7" id="KW-0472">Membrane</keyword>
<name>A0ABP8W7U7_9MICO</name>
<organism evidence="10 11">
    <name type="scientific">Frondihabitans cladoniiphilus</name>
    <dbReference type="NCBI Taxonomy" id="715785"/>
    <lineage>
        <taxon>Bacteria</taxon>
        <taxon>Bacillati</taxon>
        <taxon>Actinomycetota</taxon>
        <taxon>Actinomycetes</taxon>
        <taxon>Micrococcales</taxon>
        <taxon>Microbacteriaceae</taxon>
        <taxon>Frondihabitans</taxon>
    </lineage>
</organism>
<evidence type="ECO:0000256" key="7">
    <source>
        <dbReference type="SAM" id="Phobius"/>
    </source>
</evidence>
<evidence type="ECO:0000256" key="1">
    <source>
        <dbReference type="ARBA" id="ARBA00004141"/>
    </source>
</evidence>
<evidence type="ECO:0000256" key="6">
    <source>
        <dbReference type="ARBA" id="ARBA00023136"/>
    </source>
</evidence>
<feature type="domain" description="Glycosyltransferase 2-like" evidence="8">
    <location>
        <begin position="4"/>
        <end position="170"/>
    </location>
</feature>
<evidence type="ECO:0000256" key="2">
    <source>
        <dbReference type="ARBA" id="ARBA00006739"/>
    </source>
</evidence>
<dbReference type="Gene3D" id="3.90.550.10">
    <property type="entry name" value="Spore Coat Polysaccharide Biosynthesis Protein SpsA, Chain A"/>
    <property type="match status" value="1"/>
</dbReference>
<dbReference type="EMBL" id="BAABLM010000010">
    <property type="protein sequence ID" value="GAA4683803.1"/>
    <property type="molecule type" value="Genomic_DNA"/>
</dbReference>
<comment type="subcellular location">
    <subcellularLocation>
        <location evidence="1">Membrane</location>
        <topology evidence="1">Multi-pass membrane protein</topology>
    </subcellularLocation>
</comment>
<evidence type="ECO:0000256" key="5">
    <source>
        <dbReference type="ARBA" id="ARBA00022989"/>
    </source>
</evidence>
<feature type="transmembrane region" description="Helical" evidence="7">
    <location>
        <begin position="300"/>
        <end position="321"/>
    </location>
</feature>
<dbReference type="Pfam" id="PF04138">
    <property type="entry name" value="GtrA_DPMS_TM"/>
    <property type="match status" value="1"/>
</dbReference>
<dbReference type="SUPFAM" id="SSF53448">
    <property type="entry name" value="Nucleotide-diphospho-sugar transferases"/>
    <property type="match status" value="1"/>
</dbReference>
<dbReference type="PANTHER" id="PTHR48090">
    <property type="entry name" value="UNDECAPRENYL-PHOSPHATE 4-DEOXY-4-FORMAMIDO-L-ARABINOSE TRANSFERASE-RELATED"/>
    <property type="match status" value="1"/>
</dbReference>
<accession>A0ABP8W7U7</accession>
<dbReference type="RefSeq" id="WP_345376932.1">
    <property type="nucleotide sequence ID" value="NZ_BAABLM010000010.1"/>
</dbReference>
<protein>
    <recommendedName>
        <fullName evidence="12">Dolichol-phosphate mannosyltransferase</fullName>
    </recommendedName>
</protein>
<evidence type="ECO:0008006" key="12">
    <source>
        <dbReference type="Google" id="ProtNLM"/>
    </source>
</evidence>
<sequence length="393" mass="42229">MELTVVIPTFNEAPNVEELVRRIEAATQGVDAEILFVDDSKDDTPDVIRATATKHEIPVRLIHRETPVGGLSGAVIEGLTAGLGDISVVMDGDLQHRPETIPSMLEAARATGADIVVASRRVEGGSSDGLSNGLRRAVSKGSIKLTKALFPGKLNGTTDPMSGFFAVRRDTVDLSDLRPRGFKILLEILARKQHEVVEVPLVFEARQAGTSKADMKQGFALLRQLFDLRISKISGFAAIGAFGAVANLVILAVLTHWVGMANLPAAVIAGAVTILSNFLLQEKFVFHDRMAGGRSTWMRFVHSAGFNVVETAIRTAVLWLVTKDTDFNVVYVQAALLVVGFGLRFAYHSIVVYKQIDTETEETGTAVPVSTATAFEAVEAERAGIAAEKLPVA</sequence>
<dbReference type="Pfam" id="PF00535">
    <property type="entry name" value="Glycos_transf_2"/>
    <property type="match status" value="1"/>
</dbReference>
<dbReference type="InterPro" id="IPR007267">
    <property type="entry name" value="GtrA_DPMS_TM"/>
</dbReference>
<evidence type="ECO:0000256" key="4">
    <source>
        <dbReference type="ARBA" id="ARBA00022692"/>
    </source>
</evidence>
<feature type="transmembrane region" description="Helical" evidence="7">
    <location>
        <begin position="260"/>
        <end position="280"/>
    </location>
</feature>
<evidence type="ECO:0000259" key="9">
    <source>
        <dbReference type="Pfam" id="PF04138"/>
    </source>
</evidence>
<keyword evidence="3" id="KW-0808">Transferase</keyword>
<comment type="caution">
    <text evidence="10">The sequence shown here is derived from an EMBL/GenBank/DDBJ whole genome shotgun (WGS) entry which is preliminary data.</text>
</comment>
<gene>
    <name evidence="10" type="ORF">GCM10025780_31950</name>
</gene>
<dbReference type="CDD" id="cd06442">
    <property type="entry name" value="DPM1_like"/>
    <property type="match status" value="1"/>
</dbReference>
<evidence type="ECO:0000313" key="11">
    <source>
        <dbReference type="Proteomes" id="UP001501295"/>
    </source>
</evidence>
<reference evidence="11" key="1">
    <citation type="journal article" date="2019" name="Int. J. Syst. Evol. Microbiol.">
        <title>The Global Catalogue of Microorganisms (GCM) 10K type strain sequencing project: providing services to taxonomists for standard genome sequencing and annotation.</title>
        <authorList>
            <consortium name="The Broad Institute Genomics Platform"/>
            <consortium name="The Broad Institute Genome Sequencing Center for Infectious Disease"/>
            <person name="Wu L."/>
            <person name="Ma J."/>
        </authorList>
    </citation>
    <scope>NUCLEOTIDE SEQUENCE [LARGE SCALE GENOMIC DNA]</scope>
    <source>
        <strain evidence="11">JCM 18956</strain>
    </source>
</reference>
<feature type="domain" description="GtrA/DPMS transmembrane" evidence="9">
    <location>
        <begin position="236"/>
        <end position="352"/>
    </location>
</feature>
<evidence type="ECO:0000259" key="8">
    <source>
        <dbReference type="Pfam" id="PF00535"/>
    </source>
</evidence>
<dbReference type="PANTHER" id="PTHR48090:SF7">
    <property type="entry name" value="RFBJ PROTEIN"/>
    <property type="match status" value="1"/>
</dbReference>
<dbReference type="InterPro" id="IPR029044">
    <property type="entry name" value="Nucleotide-diphossugar_trans"/>
</dbReference>
<comment type="similarity">
    <text evidence="2">Belongs to the glycosyltransferase 2 family.</text>
</comment>
<dbReference type="InterPro" id="IPR039528">
    <property type="entry name" value="DPM1-like"/>
</dbReference>
<evidence type="ECO:0000313" key="10">
    <source>
        <dbReference type="EMBL" id="GAA4683803.1"/>
    </source>
</evidence>
<keyword evidence="5 7" id="KW-1133">Transmembrane helix</keyword>
<dbReference type="InterPro" id="IPR001173">
    <property type="entry name" value="Glyco_trans_2-like"/>
</dbReference>
<dbReference type="InterPro" id="IPR050256">
    <property type="entry name" value="Glycosyltransferase_2"/>
</dbReference>
<evidence type="ECO:0000256" key="3">
    <source>
        <dbReference type="ARBA" id="ARBA00022679"/>
    </source>
</evidence>
<keyword evidence="4 7" id="KW-0812">Transmembrane</keyword>
<dbReference type="Proteomes" id="UP001501295">
    <property type="component" value="Unassembled WGS sequence"/>
</dbReference>